<sequence>MSINEILSINVPYPPELTVEEILSRRTDERLGSRAPNSFFIYRLAYIKEFKKRIGESISMTKISPYVSLSWSKEPPEIKEAYKRLSNWVEHRLIEMRQKNQNNPLVFIHHENSSLPQPPVNDDIIGIVDEQALFDYFYYYYYYLYYYHYINYYKPFQ</sequence>
<gene>
    <name evidence="1" type="ORF">RclHR1_11110004</name>
</gene>
<keyword evidence="2" id="KW-1185">Reference proteome</keyword>
<protein>
    <recommendedName>
        <fullName evidence="3">HMG box domain-containing protein</fullName>
    </recommendedName>
</protein>
<dbReference type="EMBL" id="BEXD01000127">
    <property type="protein sequence ID" value="GBB84555.1"/>
    <property type="molecule type" value="Genomic_DNA"/>
</dbReference>
<evidence type="ECO:0008006" key="3">
    <source>
        <dbReference type="Google" id="ProtNLM"/>
    </source>
</evidence>
<name>A0A2Z6Q513_9GLOM</name>
<dbReference type="Proteomes" id="UP000247702">
    <property type="component" value="Unassembled WGS sequence"/>
</dbReference>
<comment type="caution">
    <text evidence="1">The sequence shown here is derived from an EMBL/GenBank/DDBJ whole genome shotgun (WGS) entry which is preliminary data.</text>
</comment>
<dbReference type="Gene3D" id="1.10.30.10">
    <property type="entry name" value="High mobility group box domain"/>
    <property type="match status" value="1"/>
</dbReference>
<reference evidence="1 2" key="1">
    <citation type="submission" date="2017-11" db="EMBL/GenBank/DDBJ databases">
        <title>The genome of Rhizophagus clarus HR1 reveals common genetic basis of auxotrophy among arbuscular mycorrhizal fungi.</title>
        <authorList>
            <person name="Kobayashi Y."/>
        </authorList>
    </citation>
    <scope>NUCLEOTIDE SEQUENCE [LARGE SCALE GENOMIC DNA]</scope>
    <source>
        <strain evidence="1 2">HR1</strain>
    </source>
</reference>
<evidence type="ECO:0000313" key="2">
    <source>
        <dbReference type="Proteomes" id="UP000247702"/>
    </source>
</evidence>
<dbReference type="AlphaFoldDB" id="A0A2Z6Q513"/>
<dbReference type="InterPro" id="IPR036910">
    <property type="entry name" value="HMG_box_dom_sf"/>
</dbReference>
<accession>A0A2Z6Q513</accession>
<proteinExistence type="predicted"/>
<dbReference type="SUPFAM" id="SSF47095">
    <property type="entry name" value="HMG-box"/>
    <property type="match status" value="1"/>
</dbReference>
<evidence type="ECO:0000313" key="1">
    <source>
        <dbReference type="EMBL" id="GBB84555.1"/>
    </source>
</evidence>
<organism evidence="1 2">
    <name type="scientific">Rhizophagus clarus</name>
    <dbReference type="NCBI Taxonomy" id="94130"/>
    <lineage>
        <taxon>Eukaryota</taxon>
        <taxon>Fungi</taxon>
        <taxon>Fungi incertae sedis</taxon>
        <taxon>Mucoromycota</taxon>
        <taxon>Glomeromycotina</taxon>
        <taxon>Glomeromycetes</taxon>
        <taxon>Glomerales</taxon>
        <taxon>Glomeraceae</taxon>
        <taxon>Rhizophagus</taxon>
    </lineage>
</organism>